<proteinExistence type="predicted"/>
<protein>
    <submittedName>
        <fullName evidence="2">F-box domain-containing protein</fullName>
    </submittedName>
</protein>
<organism evidence="1 2">
    <name type="scientific">Steinernema glaseri</name>
    <dbReference type="NCBI Taxonomy" id="37863"/>
    <lineage>
        <taxon>Eukaryota</taxon>
        <taxon>Metazoa</taxon>
        <taxon>Ecdysozoa</taxon>
        <taxon>Nematoda</taxon>
        <taxon>Chromadorea</taxon>
        <taxon>Rhabditida</taxon>
        <taxon>Tylenchina</taxon>
        <taxon>Panagrolaimomorpha</taxon>
        <taxon>Strongyloidoidea</taxon>
        <taxon>Steinernematidae</taxon>
        <taxon>Steinernema</taxon>
    </lineage>
</organism>
<dbReference type="Proteomes" id="UP000095287">
    <property type="component" value="Unplaced"/>
</dbReference>
<sequence length="288" mass="33135">MDSVPYDFIEQTILLVAPLEVSRSPFSTLQGHWGRYAKVLDEKTTHIEVFVNLRLPDLYYYVDSHRLLTSYLASPKLSVDDLCQRKHVNVLKVIVSSAPDLNLVAEKIDEQTKEKLLRLLRRSNGLTTLIVRDWPNDAPALTTLLEALPRIQEITFHRYKMAENVAAVHSILEKHVQRRCLSRINFWDHPIPKVLFPVVLDFAKDPKFIALEGVVPSNEEDFAKELIRLFAANAKKRHFTSEKIFVAASPLLLDEFKKEIEDEAEHWPLQMKETPNGEVLLSYVFGLP</sequence>
<dbReference type="WBParaSite" id="L893_g26049.t1">
    <property type="protein sequence ID" value="L893_g26049.t1"/>
    <property type="gene ID" value="L893_g26049"/>
</dbReference>
<evidence type="ECO:0000313" key="1">
    <source>
        <dbReference type="Proteomes" id="UP000095287"/>
    </source>
</evidence>
<keyword evidence="1" id="KW-1185">Reference proteome</keyword>
<reference evidence="2" key="1">
    <citation type="submission" date="2016-11" db="UniProtKB">
        <authorList>
            <consortium name="WormBaseParasite"/>
        </authorList>
    </citation>
    <scope>IDENTIFICATION</scope>
</reference>
<name>A0A1I7ZGS7_9BILA</name>
<accession>A0A1I7ZGS7</accession>
<dbReference type="AlphaFoldDB" id="A0A1I7ZGS7"/>
<evidence type="ECO:0000313" key="2">
    <source>
        <dbReference type="WBParaSite" id="L893_g26049.t1"/>
    </source>
</evidence>